<dbReference type="InterPro" id="IPR045800">
    <property type="entry name" value="HMBD"/>
</dbReference>
<dbReference type="Proteomes" id="UP000469346">
    <property type="component" value="Unassembled WGS sequence"/>
</dbReference>
<dbReference type="GO" id="GO:0030288">
    <property type="term" value="C:outer membrane-bounded periplasmic space"/>
    <property type="evidence" value="ECO:0007669"/>
    <property type="project" value="TreeGrafter"/>
</dbReference>
<dbReference type="InterPro" id="IPR006143">
    <property type="entry name" value="RND_pump_MFP"/>
</dbReference>
<evidence type="ECO:0000259" key="7">
    <source>
        <dbReference type="Pfam" id="PF25975"/>
    </source>
</evidence>
<evidence type="ECO:0000256" key="1">
    <source>
        <dbReference type="ARBA" id="ARBA00009477"/>
    </source>
</evidence>
<evidence type="ECO:0000313" key="8">
    <source>
        <dbReference type="EMBL" id="NDY42622.1"/>
    </source>
</evidence>
<dbReference type="Pfam" id="PF25975">
    <property type="entry name" value="CzcB_C"/>
    <property type="match status" value="1"/>
</dbReference>
<reference evidence="8 9" key="1">
    <citation type="submission" date="2020-02" db="EMBL/GenBank/DDBJ databases">
        <title>Comparative genomics of sulfur disproportionating microorganisms.</title>
        <authorList>
            <person name="Ward L.M."/>
            <person name="Bertran E."/>
            <person name="Johnston D.T."/>
        </authorList>
    </citation>
    <scope>NUCLEOTIDE SEQUENCE [LARGE SCALE GENOMIC DNA]</scope>
    <source>
        <strain evidence="8 9">DSM 100025</strain>
    </source>
</reference>
<dbReference type="FunFam" id="2.40.30.170:FF:000010">
    <property type="entry name" value="Efflux RND transporter periplasmic adaptor subunit"/>
    <property type="match status" value="1"/>
</dbReference>
<dbReference type="InterPro" id="IPR058790">
    <property type="entry name" value="BSH_CusB"/>
</dbReference>
<dbReference type="RefSeq" id="WP_163298760.1">
    <property type="nucleotide sequence ID" value="NZ_JAAGRR010000071.1"/>
</dbReference>
<feature type="compositionally biased region" description="Gly residues" evidence="3">
    <location>
        <begin position="435"/>
        <end position="449"/>
    </location>
</feature>
<evidence type="ECO:0000313" key="9">
    <source>
        <dbReference type="Proteomes" id="UP000469346"/>
    </source>
</evidence>
<organism evidence="8 9">
    <name type="scientific">Dissulfurirhabdus thermomarina</name>
    <dbReference type="NCBI Taxonomy" id="1765737"/>
    <lineage>
        <taxon>Bacteria</taxon>
        <taxon>Deltaproteobacteria</taxon>
        <taxon>Dissulfurirhabdaceae</taxon>
        <taxon>Dissulfurirhabdus</taxon>
    </lineage>
</organism>
<dbReference type="GO" id="GO:0046914">
    <property type="term" value="F:transition metal ion binding"/>
    <property type="evidence" value="ECO:0007669"/>
    <property type="project" value="TreeGrafter"/>
</dbReference>
<dbReference type="GO" id="GO:0022857">
    <property type="term" value="F:transmembrane transporter activity"/>
    <property type="evidence" value="ECO:0007669"/>
    <property type="project" value="InterPro"/>
</dbReference>
<feature type="domain" description="CzcB-like C-terminal circularly permuted SH3-like" evidence="7">
    <location>
        <begin position="357"/>
        <end position="418"/>
    </location>
</feature>
<gene>
    <name evidence="8" type="ORF">G3N55_07165</name>
</gene>
<dbReference type="Gene3D" id="2.40.420.20">
    <property type="match status" value="1"/>
</dbReference>
<dbReference type="GO" id="GO:0060003">
    <property type="term" value="P:copper ion export"/>
    <property type="evidence" value="ECO:0007669"/>
    <property type="project" value="TreeGrafter"/>
</dbReference>
<feature type="domain" description="CusB-like beta-barrel" evidence="6">
    <location>
        <begin position="268"/>
        <end position="342"/>
    </location>
</feature>
<dbReference type="Gene3D" id="2.40.30.170">
    <property type="match status" value="1"/>
</dbReference>
<feature type="domain" description="Heavy metal binding" evidence="4">
    <location>
        <begin position="53"/>
        <end position="78"/>
    </location>
</feature>
<dbReference type="InterPro" id="IPR058649">
    <property type="entry name" value="CzcB_C"/>
</dbReference>
<evidence type="ECO:0000259" key="4">
    <source>
        <dbReference type="Pfam" id="PF19335"/>
    </source>
</evidence>
<dbReference type="Pfam" id="PF25919">
    <property type="entry name" value="BSH_CusB"/>
    <property type="match status" value="1"/>
</dbReference>
<dbReference type="AlphaFoldDB" id="A0A6N9TMW1"/>
<dbReference type="PANTHER" id="PTHR30097">
    <property type="entry name" value="CATION EFFLUX SYSTEM PROTEIN CUSB"/>
    <property type="match status" value="1"/>
</dbReference>
<keyword evidence="2" id="KW-0813">Transport</keyword>
<dbReference type="GO" id="GO:0015679">
    <property type="term" value="P:plasma membrane copper ion transport"/>
    <property type="evidence" value="ECO:0007669"/>
    <property type="project" value="TreeGrafter"/>
</dbReference>
<name>A0A6N9TMW1_DISTH</name>
<proteinExistence type="inferred from homology"/>
<evidence type="ECO:0000259" key="5">
    <source>
        <dbReference type="Pfam" id="PF25919"/>
    </source>
</evidence>
<keyword evidence="9" id="KW-1185">Reference proteome</keyword>
<dbReference type="Pfam" id="PF19335">
    <property type="entry name" value="HMBD"/>
    <property type="match status" value="1"/>
</dbReference>
<dbReference type="PANTHER" id="PTHR30097:SF4">
    <property type="entry name" value="SLR6042 PROTEIN"/>
    <property type="match status" value="1"/>
</dbReference>
<dbReference type="EMBL" id="JAAGRR010000071">
    <property type="protein sequence ID" value="NDY42622.1"/>
    <property type="molecule type" value="Genomic_DNA"/>
</dbReference>
<feature type="region of interest" description="Disordered" evidence="3">
    <location>
        <begin position="429"/>
        <end position="480"/>
    </location>
</feature>
<accession>A0A6N9TMW1</accession>
<comment type="similarity">
    <text evidence="1">Belongs to the membrane fusion protein (MFP) (TC 8.A.1) family.</text>
</comment>
<dbReference type="SUPFAM" id="SSF111369">
    <property type="entry name" value="HlyD-like secretion proteins"/>
    <property type="match status" value="1"/>
</dbReference>
<dbReference type="InterPro" id="IPR051909">
    <property type="entry name" value="MFP_Cation_Efflux"/>
</dbReference>
<feature type="domain" description="CusB-like barrel-sandwich hybrid" evidence="5">
    <location>
        <begin position="134"/>
        <end position="264"/>
    </location>
</feature>
<evidence type="ECO:0000259" key="6">
    <source>
        <dbReference type="Pfam" id="PF25954"/>
    </source>
</evidence>
<evidence type="ECO:0000256" key="3">
    <source>
        <dbReference type="SAM" id="MobiDB-lite"/>
    </source>
</evidence>
<dbReference type="GO" id="GO:0016020">
    <property type="term" value="C:membrane"/>
    <property type="evidence" value="ECO:0007669"/>
    <property type="project" value="InterPro"/>
</dbReference>
<evidence type="ECO:0000256" key="2">
    <source>
        <dbReference type="ARBA" id="ARBA00022448"/>
    </source>
</evidence>
<sequence>MRLSPSLRRLSDRRLLLSAALVAAFLIGLAMGGRTPGPATPAPTAAPAAGTIWTCAMHPQIRLPAPGKCPICGMDLIPLRPAPEKEAPLGPRQIRLSPEAVKLAEIQTAPVERRPVDVEIRLFGKIAYDETRLATIASWVAGRIDRLYVDFTGTTVQRGQPMVGLYSPELLSAQEELLQALETYRSTPPGRNARLREDARRNLEAVREKLRLWGLTPGQVREIERRGAASDHVTILAPLGGVVIHKNAVEGLYVKTGTPIYTIADLSRVWIRLDAYEKDLAWVHLGQDVEFRVEARPGERFHGTVTFVDPYLDEQTRTVRLRVEAPNPGGRLRPGMLVHAVVRARLPGPGAGAAPPVVIPASAPLLTGKRAVVYVAVPGRPGVFEGREVVLGPRAGEFYVVREGLHPGERVVTNGNFKIDSALQIQARPSMMNPEGGGPAPGHMHGGSGTKHEAAPPGAGGDAGRVHEGSGTKAAPTAGR</sequence>
<dbReference type="Pfam" id="PF25954">
    <property type="entry name" value="Beta-barrel_RND_2"/>
    <property type="match status" value="1"/>
</dbReference>
<protein>
    <submittedName>
        <fullName evidence="8">Efflux RND transporter periplasmic adaptor subunit</fullName>
    </submittedName>
</protein>
<dbReference type="NCBIfam" id="TIGR01730">
    <property type="entry name" value="RND_mfp"/>
    <property type="match status" value="1"/>
</dbReference>
<comment type="caution">
    <text evidence="8">The sequence shown here is derived from an EMBL/GenBank/DDBJ whole genome shotgun (WGS) entry which is preliminary data.</text>
</comment>
<dbReference type="InterPro" id="IPR058792">
    <property type="entry name" value="Beta-barrel_RND_2"/>
</dbReference>